<evidence type="ECO:0000259" key="1">
    <source>
        <dbReference type="PROSITE" id="PS50883"/>
    </source>
</evidence>
<dbReference type="CDD" id="cd01948">
    <property type="entry name" value="EAL"/>
    <property type="match status" value="1"/>
</dbReference>
<organism evidence="2 3">
    <name type="scientific">Lacticaseibacillus thailandensis DSM 22698 = JCM 13996</name>
    <dbReference type="NCBI Taxonomy" id="1423810"/>
    <lineage>
        <taxon>Bacteria</taxon>
        <taxon>Bacillati</taxon>
        <taxon>Bacillota</taxon>
        <taxon>Bacilli</taxon>
        <taxon>Lactobacillales</taxon>
        <taxon>Lactobacillaceae</taxon>
        <taxon>Lacticaseibacillus</taxon>
    </lineage>
</organism>
<dbReference type="SUPFAM" id="SSF141868">
    <property type="entry name" value="EAL domain-like"/>
    <property type="match status" value="1"/>
</dbReference>
<comment type="caution">
    <text evidence="2">The sequence shown here is derived from an EMBL/GenBank/DDBJ whole genome shotgun (WGS) entry which is preliminary data.</text>
</comment>
<reference evidence="2 3" key="1">
    <citation type="journal article" date="2015" name="Genome Announc.">
        <title>Expanding the biotechnology potential of lactobacilli through comparative genomics of 213 strains and associated genera.</title>
        <authorList>
            <person name="Sun Z."/>
            <person name="Harris H.M."/>
            <person name="McCann A."/>
            <person name="Guo C."/>
            <person name="Argimon S."/>
            <person name="Zhang W."/>
            <person name="Yang X."/>
            <person name="Jeffery I.B."/>
            <person name="Cooney J.C."/>
            <person name="Kagawa T.F."/>
            <person name="Liu W."/>
            <person name="Song Y."/>
            <person name="Salvetti E."/>
            <person name="Wrobel A."/>
            <person name="Rasinkangas P."/>
            <person name="Parkhill J."/>
            <person name="Rea M.C."/>
            <person name="O'Sullivan O."/>
            <person name="Ritari J."/>
            <person name="Douillard F.P."/>
            <person name="Paul Ross R."/>
            <person name="Yang R."/>
            <person name="Briner A.E."/>
            <person name="Felis G.E."/>
            <person name="de Vos W.M."/>
            <person name="Barrangou R."/>
            <person name="Klaenhammer T.R."/>
            <person name="Caufield P.W."/>
            <person name="Cui Y."/>
            <person name="Zhang H."/>
            <person name="O'Toole P.W."/>
        </authorList>
    </citation>
    <scope>NUCLEOTIDE SEQUENCE [LARGE SCALE GENOMIC DNA]</scope>
    <source>
        <strain evidence="2 3">DSM 22698</strain>
    </source>
</reference>
<sequence>MNVQVWVVSGIMKLLAITMRTGLTQMTRFTYFAQPIENIATKRVILYELLLREWDEKRSAWRVPSSFELPPSQVVQLLAEAVKELDNHHVSINLTRAQFADENMMHQLTNFVRQYLSPRQLTVELVECPDLEVLKRLSAGYRSAGVLLAIDDVGSDNQFKQVQHLLPYVNTIKFALQNMRKRGEQPSPECIAALKFWFDQAEEQQMLFTFEGIETPADVALAQRFRITRGQGYYFSRPHDPQEFHVSA</sequence>
<dbReference type="InterPro" id="IPR035919">
    <property type="entry name" value="EAL_sf"/>
</dbReference>
<dbReference type="PANTHER" id="PTHR33121:SF70">
    <property type="entry name" value="SIGNALING PROTEIN YKOW"/>
    <property type="match status" value="1"/>
</dbReference>
<feature type="domain" description="EAL" evidence="1">
    <location>
        <begin position="12"/>
        <end position="248"/>
    </location>
</feature>
<dbReference type="Proteomes" id="UP000051789">
    <property type="component" value="Unassembled WGS sequence"/>
</dbReference>
<dbReference type="GO" id="GO:0071111">
    <property type="term" value="F:cyclic-guanylate-specific phosphodiesterase activity"/>
    <property type="evidence" value="ECO:0007669"/>
    <property type="project" value="InterPro"/>
</dbReference>
<dbReference type="Pfam" id="PF00563">
    <property type="entry name" value="EAL"/>
    <property type="match status" value="1"/>
</dbReference>
<keyword evidence="3" id="KW-1185">Reference proteome</keyword>
<dbReference type="PROSITE" id="PS50883">
    <property type="entry name" value="EAL"/>
    <property type="match status" value="1"/>
</dbReference>
<evidence type="ECO:0000313" key="3">
    <source>
        <dbReference type="Proteomes" id="UP000051789"/>
    </source>
</evidence>
<evidence type="ECO:0000313" key="2">
    <source>
        <dbReference type="EMBL" id="KRM86676.1"/>
    </source>
</evidence>
<dbReference type="InterPro" id="IPR001633">
    <property type="entry name" value="EAL_dom"/>
</dbReference>
<dbReference type="AlphaFoldDB" id="A0A0R2C9J5"/>
<dbReference type="SMART" id="SM00052">
    <property type="entry name" value="EAL"/>
    <property type="match status" value="1"/>
</dbReference>
<proteinExistence type="predicted"/>
<name>A0A0R2C9J5_9LACO</name>
<gene>
    <name evidence="2" type="ORF">FD19_GL001722</name>
</gene>
<protein>
    <submittedName>
        <fullName evidence="2">Diguanylate cyclase phosphodiesterase domain-containing protein</fullName>
    </submittedName>
</protein>
<dbReference type="InterPro" id="IPR050706">
    <property type="entry name" value="Cyclic-di-GMP_PDE-like"/>
</dbReference>
<dbReference type="PANTHER" id="PTHR33121">
    <property type="entry name" value="CYCLIC DI-GMP PHOSPHODIESTERASE PDEF"/>
    <property type="match status" value="1"/>
</dbReference>
<accession>A0A0R2C9J5</accession>
<dbReference type="PATRIC" id="fig|1423810.4.peg.1770"/>
<dbReference type="STRING" id="1423810.FD19_GL001722"/>
<dbReference type="EMBL" id="AYZK01000006">
    <property type="protein sequence ID" value="KRM86676.1"/>
    <property type="molecule type" value="Genomic_DNA"/>
</dbReference>
<dbReference type="Gene3D" id="3.20.20.450">
    <property type="entry name" value="EAL domain"/>
    <property type="match status" value="1"/>
</dbReference>